<comment type="caution">
    <text evidence="1">The sequence shown here is derived from an EMBL/GenBank/DDBJ whole genome shotgun (WGS) entry which is preliminary data.</text>
</comment>
<reference evidence="1" key="1">
    <citation type="submission" date="2022-07" db="EMBL/GenBank/DDBJ databases">
        <title>Genome Sequence of Lecanicillium saksenae.</title>
        <authorList>
            <person name="Buettner E."/>
        </authorList>
    </citation>
    <scope>NUCLEOTIDE SEQUENCE</scope>
    <source>
        <strain evidence="1">VT-O1</strain>
    </source>
</reference>
<gene>
    <name evidence="1" type="ORF">NLG97_g6894</name>
</gene>
<dbReference type="Proteomes" id="UP001148737">
    <property type="component" value="Unassembled WGS sequence"/>
</dbReference>
<organism evidence="1 2">
    <name type="scientific">Lecanicillium saksenae</name>
    <dbReference type="NCBI Taxonomy" id="468837"/>
    <lineage>
        <taxon>Eukaryota</taxon>
        <taxon>Fungi</taxon>
        <taxon>Dikarya</taxon>
        <taxon>Ascomycota</taxon>
        <taxon>Pezizomycotina</taxon>
        <taxon>Sordariomycetes</taxon>
        <taxon>Hypocreomycetidae</taxon>
        <taxon>Hypocreales</taxon>
        <taxon>Cordycipitaceae</taxon>
        <taxon>Lecanicillium</taxon>
    </lineage>
</organism>
<accession>A0ACC1QQ70</accession>
<proteinExistence type="predicted"/>
<name>A0ACC1QQ70_9HYPO</name>
<dbReference type="EMBL" id="JANAKD010000981">
    <property type="protein sequence ID" value="KAJ3485081.1"/>
    <property type="molecule type" value="Genomic_DNA"/>
</dbReference>
<evidence type="ECO:0000313" key="1">
    <source>
        <dbReference type="EMBL" id="KAJ3485081.1"/>
    </source>
</evidence>
<protein>
    <submittedName>
        <fullName evidence="1">Uncharacterized protein</fullName>
    </submittedName>
</protein>
<keyword evidence="2" id="KW-1185">Reference proteome</keyword>
<evidence type="ECO:0000313" key="2">
    <source>
        <dbReference type="Proteomes" id="UP001148737"/>
    </source>
</evidence>
<sequence>MRQAIRRLVRREPIKDDASSVQHEAAPLATTAPSAAARTSASAPTPPPPPEADPITVSEDLWRRAYEALSEREADLRGPLSDPVAVRAHATALWERRAEAQLKFSIRSRNYKISDQLEKLVKLLALADGVVKQALSSQPYAALAWSTVSVFIPVSPVPGFALLSGGFANHAAMVQGFTTMGELQQYWRNYEDICLLSTSSEQYKQLAKPLSNIYSYILEYQVRAIRHASSKQLSRAWQVVAGEYNWKEKEGSIINMSDRVLDNIAPLQQQQIVQSLGAQNLALQKLCNIEEQILHKMDEQKQQDEVSEFLKDLRKAAGDYVGGKNINHDPVKGTCEWFFADESFVRWRDNAGSGVFWLTAGPGCGKSVLAKALIKADHLTQPLTTVDFNAATYATKSAIVCYFFFKEGDEKRTTSEAALCAVLHQLLSRDMSPSLLSQAPDTYRKNGDALMDSFHDLWDMLVGCAEEMEGRDLICVIDALDECATAARNRLIRTLDEFYKDSDSSARGNLKFFITSRPYDNIERSFRPLITRTKYFHFDADERHEEISHDINLVIDAHLVHFSSEFDEADCQKIAKSLKEKGTKTYLWLALTLDIIKDNPSLYSRRTDVETLIRDIPDQVSDAYERILSRSSNMTWTSALLGILLAATRPLTLDETNHALAYALADPDDEDEPEPWKGDFKATVKNICGLIVNVYDGALFFIHLTAREFLLSEPKTRRGCNWQGRFADASVPHTYMSKSCIHYLLRNIGYNYKDLDEYDDEDERFPMLMYASLNWALHFRASSDEAMRASLANARELCNHNSPTATAWVYRFFKRLGIHKLYVEDNPWPPLSLAVYADLPVVARDIIDSGVAEINKNGHLGTALHAAADIQSEVMCLLLLQNGARVDVIAKLRGTPLAIAAKKRHNLGLTQLLLAHGASPLRRFSLRYTSTTSTVQMIAAEEHRELFVAMAASLADISSPNAVLAAFRQGPFQQMDTCQAMLLNLLPDHILGDKAVLDRRVTRLLLMLKGVGERAVPLIFRIKNPKTIFHKSISPLLLSRSSGCEHIQRFVAENESCRSLISLRLLLEAARLGDAATLTALAKYCPPGVYDGMEVLKAAIRNKNHGHCIPAAVAFDEGLFADSNALQTELLDRGKPDAILAAFDKIPRYTATVARRLVMMILQTRNGGHRPVVDMMKSILDRSPFGLVVDYELLMQAAEDGTAPLMTLLLAYAPWEEIKAEALLAAALRRNYWNGLAVMEALLAVLGSEAVAAPSVLIWANGKVVELLLARYGARISPIPRLIISMLYIDAFEALFTYRPKVTTQAAMAGFRMYAYQVLNVGDGSMRMAKYLLGTSMPLTEDTLLDMLEPISCRSDSEQFLQVLLEKRGDEIVLTERVLAAMIESGRDAIALVKQWRPDELIITPAIIAMTAASGRPDTLYYLRDACRASGGSILDDEDEYSMWHWIACFRRCIRYATQSASEIPNEAQSSLQNTYGLAALHMAVYTSPEVLRHVLAHRCDGDMERLDRRGWTALHHAAVDGEPEKVKMLVDAGAETGLKGTTGEIPADLARWTAEFAMWPGRDDWRDEAPLRREALQQILAALGEIEDSDQNYVALG</sequence>